<dbReference type="SUPFAM" id="SSF52540">
    <property type="entry name" value="P-loop containing nucleoside triphosphate hydrolases"/>
    <property type="match status" value="1"/>
</dbReference>
<dbReference type="InterPro" id="IPR025662">
    <property type="entry name" value="Sigma_54_int_dom_ATP-bd_1"/>
</dbReference>
<dbReference type="PROSITE" id="PS00675">
    <property type="entry name" value="SIGMA54_INTERACT_1"/>
    <property type="match status" value="1"/>
</dbReference>
<dbReference type="PANTHER" id="PTHR24173">
    <property type="entry name" value="ANKYRIN REPEAT CONTAINING"/>
    <property type="match status" value="1"/>
</dbReference>
<dbReference type="InterPro" id="IPR002110">
    <property type="entry name" value="Ankyrin_rpt"/>
</dbReference>
<dbReference type="Gene3D" id="1.25.40.20">
    <property type="entry name" value="Ankyrin repeat-containing domain"/>
    <property type="match status" value="2"/>
</dbReference>
<feature type="repeat" description="ANK" evidence="3">
    <location>
        <begin position="37"/>
        <end position="69"/>
    </location>
</feature>
<name>A0AA35STN9_GEOBA</name>
<feature type="repeat" description="ANK" evidence="3">
    <location>
        <begin position="106"/>
        <end position="138"/>
    </location>
</feature>
<accession>A0AA35STN9</accession>
<feature type="compositionally biased region" description="Low complexity" evidence="4">
    <location>
        <begin position="396"/>
        <end position="407"/>
    </location>
</feature>
<evidence type="ECO:0000256" key="1">
    <source>
        <dbReference type="ARBA" id="ARBA00022737"/>
    </source>
</evidence>
<dbReference type="InterPro" id="IPR036770">
    <property type="entry name" value="Ankyrin_rpt-contain_sf"/>
</dbReference>
<keyword evidence="6" id="KW-1185">Reference proteome</keyword>
<dbReference type="SMART" id="SM00248">
    <property type="entry name" value="ANK"/>
    <property type="match status" value="3"/>
</dbReference>
<reference evidence="5" key="1">
    <citation type="submission" date="2023-03" db="EMBL/GenBank/DDBJ databases">
        <authorList>
            <person name="Steffen K."/>
            <person name="Cardenas P."/>
        </authorList>
    </citation>
    <scope>NUCLEOTIDE SEQUENCE</scope>
</reference>
<gene>
    <name evidence="5" type="ORF">GBAR_LOCUS19755</name>
</gene>
<evidence type="ECO:0000313" key="5">
    <source>
        <dbReference type="EMBL" id="CAI8035163.1"/>
    </source>
</evidence>
<dbReference type="PROSITE" id="PS50297">
    <property type="entry name" value="ANK_REP_REGION"/>
    <property type="match status" value="2"/>
</dbReference>
<sequence>MTTFDLFSAVRDGNAEVVHRLLQTRQFRARLNARNEWGDTALHLAAEAGNSEICHMLKAAGASVTVRNNRGETCLHRSSVGGHVEACRTIVGTGQDPEVVNSTNDAGYTALHHAARHGSRELIEILLKANADRMIENNAGETPYMVAQRFQQYEAERLLLNIEQQHADQATSEMNRKEKDIIRAYLRAIRYASHLESRIRIVLVGDTGTGKSALKKTVYGEWYDPRHKPTLGIDADPSITRITFKQYKEWVLQNASKADTRRLNLEYIDIIIDYVLNALQQPWVSDDAFDIGNLQIAKGRVPTVGFNPSETVIPESLVESETVAEKEGREGGEAGEGMGEEEEEEVVEGEDGKSSPQGELGVTEGETADRVRRKRANPSDGDSHVRPPTPLSEATSSSSVLPGSTSSIESTSPPVEVSQSPAVIRTTAVTTV</sequence>
<dbReference type="Gene3D" id="3.40.50.300">
    <property type="entry name" value="P-loop containing nucleotide triphosphate hydrolases"/>
    <property type="match status" value="1"/>
</dbReference>
<dbReference type="PANTHER" id="PTHR24173:SF74">
    <property type="entry name" value="ANKYRIN REPEAT DOMAIN-CONTAINING PROTEIN 16"/>
    <property type="match status" value="1"/>
</dbReference>
<dbReference type="EMBL" id="CASHTH010002775">
    <property type="protein sequence ID" value="CAI8035163.1"/>
    <property type="molecule type" value="Genomic_DNA"/>
</dbReference>
<protein>
    <submittedName>
        <fullName evidence="5">Ankyrin repeat domain-containing protein 6</fullName>
    </submittedName>
</protein>
<dbReference type="PROSITE" id="PS50088">
    <property type="entry name" value="ANK_REPEAT"/>
    <property type="match status" value="2"/>
</dbReference>
<feature type="compositionally biased region" description="Polar residues" evidence="4">
    <location>
        <begin position="408"/>
        <end position="432"/>
    </location>
</feature>
<feature type="region of interest" description="Disordered" evidence="4">
    <location>
        <begin position="315"/>
        <end position="432"/>
    </location>
</feature>
<organism evidence="5 6">
    <name type="scientific">Geodia barretti</name>
    <name type="common">Barrett's horny sponge</name>
    <dbReference type="NCBI Taxonomy" id="519541"/>
    <lineage>
        <taxon>Eukaryota</taxon>
        <taxon>Metazoa</taxon>
        <taxon>Porifera</taxon>
        <taxon>Demospongiae</taxon>
        <taxon>Heteroscleromorpha</taxon>
        <taxon>Tetractinellida</taxon>
        <taxon>Astrophorina</taxon>
        <taxon>Geodiidae</taxon>
        <taxon>Geodia</taxon>
    </lineage>
</organism>
<evidence type="ECO:0000256" key="4">
    <source>
        <dbReference type="SAM" id="MobiDB-lite"/>
    </source>
</evidence>
<dbReference type="Proteomes" id="UP001174909">
    <property type="component" value="Unassembled WGS sequence"/>
</dbReference>
<dbReference type="Pfam" id="PF12796">
    <property type="entry name" value="Ank_2"/>
    <property type="match status" value="2"/>
</dbReference>
<dbReference type="SUPFAM" id="SSF48403">
    <property type="entry name" value="Ankyrin repeat"/>
    <property type="match status" value="1"/>
</dbReference>
<evidence type="ECO:0000256" key="2">
    <source>
        <dbReference type="ARBA" id="ARBA00023043"/>
    </source>
</evidence>
<feature type="compositionally biased region" description="Basic and acidic residues" evidence="4">
    <location>
        <begin position="323"/>
        <end position="332"/>
    </location>
</feature>
<comment type="caution">
    <text evidence="5">The sequence shown here is derived from an EMBL/GenBank/DDBJ whole genome shotgun (WGS) entry which is preliminary data.</text>
</comment>
<evidence type="ECO:0000313" key="6">
    <source>
        <dbReference type="Proteomes" id="UP001174909"/>
    </source>
</evidence>
<keyword evidence="1" id="KW-0677">Repeat</keyword>
<evidence type="ECO:0000256" key="3">
    <source>
        <dbReference type="PROSITE-ProRule" id="PRU00023"/>
    </source>
</evidence>
<dbReference type="AlphaFoldDB" id="A0AA35STN9"/>
<keyword evidence="2 3" id="KW-0040">ANK repeat</keyword>
<feature type="compositionally biased region" description="Acidic residues" evidence="4">
    <location>
        <begin position="338"/>
        <end position="349"/>
    </location>
</feature>
<dbReference type="InterPro" id="IPR027417">
    <property type="entry name" value="P-loop_NTPase"/>
</dbReference>
<proteinExistence type="predicted"/>